<dbReference type="Pfam" id="PF13730">
    <property type="entry name" value="HTH_36"/>
    <property type="match status" value="1"/>
</dbReference>
<dbReference type="AlphaFoldDB" id="A0AAU8CJG5"/>
<reference evidence="1" key="1">
    <citation type="submission" date="2024-06" db="EMBL/GenBank/DDBJ databases">
        <title>Mesorhizobium karijinii sp. nov., a symbiont of the iconic Swainsona formosa from arid Australia.</title>
        <authorList>
            <person name="Hill Y.J."/>
            <person name="Watkin E.L.J."/>
            <person name="O'Hara G.W."/>
            <person name="Terpolilli J."/>
            <person name="Tye M.L."/>
            <person name="Kohlmeier M.G."/>
        </authorList>
    </citation>
    <scope>NUCLEOTIDE SEQUENCE</scope>
    <source>
        <strain evidence="1">WSM2240</strain>
    </source>
</reference>
<sequence>MSHGRQRFSIIPAAAVTDPALVGRDLQVIALFGRHTDNRGWCCRSQVKMAREIGCGRGTVQRSIARLVVAGYLEQRIITRDNGADTAHEYRVILDQPDKIEAVETTKNEGVKGGAHQWAGVPTNEHPCPPMSGQGVPTHEWAPMLTTPINDTERERAREDDFEKARRAWPSGFADSREEALAEWAALTPDDRAAAVAEIDRFVKTTRAIGRKHFCGFAAYLRERRWEALPPRPLASPASAERADTTAATKAALSRPTAFMLANPHLFPERFGSRKDGGDGAAS</sequence>
<dbReference type="EMBL" id="CP159253">
    <property type="protein sequence ID" value="XCG46500.1"/>
    <property type="molecule type" value="Genomic_DNA"/>
</dbReference>
<dbReference type="RefSeq" id="WP_353640929.1">
    <property type="nucleotide sequence ID" value="NZ_CP159253.1"/>
</dbReference>
<protein>
    <submittedName>
        <fullName evidence="1">Helix-turn-helix domain-containing protein</fullName>
    </submittedName>
</protein>
<proteinExistence type="predicted"/>
<name>A0AAU8CJG5_9HYPH</name>
<gene>
    <name evidence="1" type="ORF">ABVK50_14315</name>
</gene>
<organism evidence="1">
    <name type="scientific">Mesorhizobium sp. WSM2240</name>
    <dbReference type="NCBI Taxonomy" id="3228851"/>
    <lineage>
        <taxon>Bacteria</taxon>
        <taxon>Pseudomonadati</taxon>
        <taxon>Pseudomonadota</taxon>
        <taxon>Alphaproteobacteria</taxon>
        <taxon>Hyphomicrobiales</taxon>
        <taxon>Phyllobacteriaceae</taxon>
        <taxon>Mesorhizobium</taxon>
    </lineage>
</organism>
<accession>A0AAU8CJG5</accession>
<evidence type="ECO:0000313" key="1">
    <source>
        <dbReference type="EMBL" id="XCG46500.1"/>
    </source>
</evidence>